<feature type="region of interest" description="Disordered" evidence="1">
    <location>
        <begin position="46"/>
        <end position="93"/>
    </location>
</feature>
<keyword evidence="2" id="KW-0812">Transmembrane</keyword>
<keyword evidence="2" id="KW-0472">Membrane</keyword>
<evidence type="ECO:0000256" key="2">
    <source>
        <dbReference type="SAM" id="Phobius"/>
    </source>
</evidence>
<feature type="transmembrane region" description="Helical" evidence="2">
    <location>
        <begin position="6"/>
        <end position="24"/>
    </location>
</feature>
<reference evidence="3 4" key="1">
    <citation type="journal article" date="2018" name="Front. Microbiol.">
        <title>Jumbo Bacteriophages Are Represented Within an Increasing Diversity of Environmental Viruses Infecting the Emerging Phytopathogen, Dickeya solani.</title>
        <authorList>
            <person name="Day A.W."/>
            <person name="Ahn J."/>
            <person name="Salmond G.P.C."/>
        </authorList>
    </citation>
    <scope>NUCLEOTIDE SEQUENCE [LARGE SCALE GENOMIC DNA]</scope>
</reference>
<dbReference type="Proteomes" id="UP000263326">
    <property type="component" value="Segment"/>
</dbReference>
<name>A0A384ZX18_9CAUD</name>
<keyword evidence="4" id="KW-1185">Reference proteome</keyword>
<dbReference type="EMBL" id="MH460461">
    <property type="protein sequence ID" value="AXG66798.1"/>
    <property type="molecule type" value="Genomic_DNA"/>
</dbReference>
<accession>A0A384ZX18</accession>
<protein>
    <submittedName>
        <fullName evidence="3">Uncharacterized protein</fullName>
    </submittedName>
</protein>
<evidence type="ECO:0000313" key="4">
    <source>
        <dbReference type="Proteomes" id="UP000263326"/>
    </source>
</evidence>
<keyword evidence="2" id="KW-1133">Transmembrane helix</keyword>
<organism evidence="3 4">
    <name type="scientific">Dickeya phage vB_DsoM_JA29</name>
    <dbReference type="NCBI Taxonomy" id="2283031"/>
    <lineage>
        <taxon>Viruses</taxon>
        <taxon>Duplodnaviria</taxon>
        <taxon>Heunggongvirae</taxon>
        <taxon>Uroviricota</taxon>
        <taxon>Caudoviricetes</taxon>
        <taxon>Salmondvirus</taxon>
        <taxon>Salmondvirus JA29</taxon>
    </lineage>
</organism>
<sequence length="93" mass="10739">MQKLKKYWLAFVGFLAIVVGIFLVRPNRSKTSNGISELQKAEDKIREKAIDQQKQDAEEVATDVKKLNEERKPDAQADQNKDMDDLAEEYKKL</sequence>
<proteinExistence type="predicted"/>
<evidence type="ECO:0000313" key="3">
    <source>
        <dbReference type="EMBL" id="AXG66798.1"/>
    </source>
</evidence>
<evidence type="ECO:0000256" key="1">
    <source>
        <dbReference type="SAM" id="MobiDB-lite"/>
    </source>
</evidence>
<gene>
    <name evidence="3" type="ORF">JA29_072</name>
</gene>